<dbReference type="Proteomes" id="UP001144673">
    <property type="component" value="Chromosome 5"/>
</dbReference>
<protein>
    <recommendedName>
        <fullName evidence="4">Increased loss of mitochondrial DNA protein 1</fullName>
    </recommendedName>
</protein>
<dbReference type="KEGG" id="amus:LMH87_010328"/>
<dbReference type="GeneID" id="80897487"/>
<keyword evidence="3" id="KW-1185">Reference proteome</keyword>
<evidence type="ECO:0000313" key="3">
    <source>
        <dbReference type="Proteomes" id="UP001144673"/>
    </source>
</evidence>
<accession>A0A9W8QGF8</accession>
<dbReference type="AlphaFoldDB" id="A0A9W8QGF8"/>
<dbReference type="PANTHER" id="PTHR28029">
    <property type="entry name" value="PROTEIN ILM1"/>
    <property type="match status" value="1"/>
</dbReference>
<dbReference type="RefSeq" id="XP_056054517.1">
    <property type="nucleotide sequence ID" value="XM_056197471.1"/>
</dbReference>
<reference evidence="2" key="1">
    <citation type="journal article" date="2023" name="Access Microbiol">
        <title>De-novo genome assembly for Akanthomyces muscarius, a biocontrol agent of insect agricultural pests.</title>
        <authorList>
            <person name="Erdos Z."/>
            <person name="Studholme D.J."/>
            <person name="Raymond B."/>
            <person name="Sharma M."/>
        </authorList>
    </citation>
    <scope>NUCLEOTIDE SEQUENCE</scope>
    <source>
        <strain evidence="2">Ve6</strain>
    </source>
</reference>
<feature type="transmembrane region" description="Helical" evidence="1">
    <location>
        <begin position="178"/>
        <end position="201"/>
    </location>
</feature>
<evidence type="ECO:0000313" key="2">
    <source>
        <dbReference type="EMBL" id="KAJ4153859.1"/>
    </source>
</evidence>
<dbReference type="Pfam" id="PF10311">
    <property type="entry name" value="Ilm1"/>
    <property type="match status" value="1"/>
</dbReference>
<evidence type="ECO:0000256" key="1">
    <source>
        <dbReference type="SAM" id="Phobius"/>
    </source>
</evidence>
<feature type="transmembrane region" description="Helical" evidence="1">
    <location>
        <begin position="150"/>
        <end position="171"/>
    </location>
</feature>
<dbReference type="PANTHER" id="PTHR28029:SF1">
    <property type="entry name" value="PROTEIN ILM1"/>
    <property type="match status" value="1"/>
</dbReference>
<dbReference type="InterPro" id="IPR018815">
    <property type="entry name" value="Incr_loss_mito_DNA_1"/>
</dbReference>
<proteinExistence type="predicted"/>
<feature type="transmembrane region" description="Helical" evidence="1">
    <location>
        <begin position="236"/>
        <end position="255"/>
    </location>
</feature>
<keyword evidence="1" id="KW-1133">Transmembrane helix</keyword>
<evidence type="ECO:0008006" key="4">
    <source>
        <dbReference type="Google" id="ProtNLM"/>
    </source>
</evidence>
<name>A0A9W8QGF8_AKAMU</name>
<gene>
    <name evidence="2" type="ORF">LMH87_010328</name>
</gene>
<dbReference type="EMBL" id="JAJHUN010000008">
    <property type="protein sequence ID" value="KAJ4153859.1"/>
    <property type="molecule type" value="Genomic_DNA"/>
</dbReference>
<feature type="transmembrane region" description="Helical" evidence="1">
    <location>
        <begin position="94"/>
        <end position="117"/>
    </location>
</feature>
<keyword evidence="1" id="KW-0812">Transmembrane</keyword>
<comment type="caution">
    <text evidence="2">The sequence shown here is derived from an EMBL/GenBank/DDBJ whole genome shotgun (WGS) entry which is preliminary data.</text>
</comment>
<organism evidence="2 3">
    <name type="scientific">Akanthomyces muscarius</name>
    <name type="common">Entomopathogenic fungus</name>
    <name type="synonym">Lecanicillium muscarium</name>
    <dbReference type="NCBI Taxonomy" id="2231603"/>
    <lineage>
        <taxon>Eukaryota</taxon>
        <taxon>Fungi</taxon>
        <taxon>Dikarya</taxon>
        <taxon>Ascomycota</taxon>
        <taxon>Pezizomycotina</taxon>
        <taxon>Sordariomycetes</taxon>
        <taxon>Hypocreomycetidae</taxon>
        <taxon>Hypocreales</taxon>
        <taxon>Cordycipitaceae</taxon>
        <taxon>Akanthomyces</taxon>
    </lineage>
</organism>
<keyword evidence="1" id="KW-0472">Membrane</keyword>
<sequence>MQSCRKRIQSFAISETPWLVQGAPPNKATPGRPSFFLLCDTRLSPLTIQPRLNHPTTTRALPLQISFCDREHTTRSATKDNDYRRTYKKTDKMALISGKTIITSISLFHLTMAYFMLFNPRTVDDQILVYILGRSMGLPPARGLDAPSPALAFLGVVLAMLGLSDLVSLGMPEELGALYYWGTQAPIRFMFSMCLVFYSYVFGPSGPFGTFLPGSSRRPAILGGSGSATDGLKNRVIFTFMFIEMVAWFWLWVTLREERGGVVERLRKQQQRSAR</sequence>